<dbReference type="GO" id="GO:0000447">
    <property type="term" value="P:endonucleolytic cleavage in ITS1 to separate SSU-rRNA from 5.8S rRNA and LSU-rRNA from tricistronic rRNA transcript (SSU-rRNA, 5.8S rRNA, LSU-rRNA)"/>
    <property type="evidence" value="ECO:0007669"/>
    <property type="project" value="EnsemblFungi"/>
</dbReference>
<dbReference type="Proteomes" id="UP000005220">
    <property type="component" value="Chromosome 4"/>
</dbReference>
<dbReference type="eggNOG" id="ENOG502S51X">
    <property type="taxonomic scope" value="Eukaryota"/>
</dbReference>
<dbReference type="GO" id="GO:0032040">
    <property type="term" value="C:small-subunit processome"/>
    <property type="evidence" value="ECO:0007669"/>
    <property type="project" value="EnsemblFungi"/>
</dbReference>
<feature type="compositionally biased region" description="Acidic residues" evidence="1">
    <location>
        <begin position="42"/>
        <end position="52"/>
    </location>
</feature>
<dbReference type="HOGENOM" id="CLU_077704_0_0_1"/>
<evidence type="ECO:0000256" key="1">
    <source>
        <dbReference type="SAM" id="MobiDB-lite"/>
    </source>
</evidence>
<dbReference type="STRING" id="1071382.H2AU33"/>
<feature type="compositionally biased region" description="Basic and acidic residues" evidence="1">
    <location>
        <begin position="1"/>
        <end position="15"/>
    </location>
</feature>
<dbReference type="KEGG" id="kaf:KAFR_0D02360"/>
<name>H2AU33_KAZAF</name>
<protein>
    <submittedName>
        <fullName evidence="2">Uncharacterized protein</fullName>
    </submittedName>
</protein>
<dbReference type="FunCoup" id="H2AU33">
    <property type="interactions" value="310"/>
</dbReference>
<sequence>MSESKVRTNHVKFDDGMSEDPTITVPEITQKKSTIIAHSDSDSDDEAPEEEGLSQSVTNTRVLAKEREEAIMLEQKLLKERRRQQNEKFREQQEEKRKRLEMKSNEKLDAINTDNADLEKLPEEFFEKLQESEASSKVVESIPKHINFNDISDTNCLPEVKKQLEKKKKKTLKTLRRATLKKGPVHVSVLSSEASVKKLAPVRENSIMRTKDKWLKRSLLRKK</sequence>
<dbReference type="GO" id="GO:0000472">
    <property type="term" value="P:endonucleolytic cleavage to generate mature 5'-end of SSU-rRNA from (SSU-rRNA, 5.8S rRNA, LSU-rRNA)"/>
    <property type="evidence" value="ECO:0007669"/>
    <property type="project" value="EnsemblFungi"/>
</dbReference>
<dbReference type="InterPro" id="IPR013268">
    <property type="entry name" value="UTP16"/>
</dbReference>
<organism evidence="2 3">
    <name type="scientific">Kazachstania africana (strain ATCC 22294 / BCRC 22015 / CBS 2517 / CECT 1963 / NBRC 1671 / NRRL Y-8276)</name>
    <name type="common">Yeast</name>
    <name type="synonym">Kluyveromyces africanus</name>
    <dbReference type="NCBI Taxonomy" id="1071382"/>
    <lineage>
        <taxon>Eukaryota</taxon>
        <taxon>Fungi</taxon>
        <taxon>Dikarya</taxon>
        <taxon>Ascomycota</taxon>
        <taxon>Saccharomycotina</taxon>
        <taxon>Saccharomycetes</taxon>
        <taxon>Saccharomycetales</taxon>
        <taxon>Saccharomycetaceae</taxon>
        <taxon>Kazachstania</taxon>
    </lineage>
</organism>
<reference evidence="2 3" key="1">
    <citation type="journal article" date="2011" name="Proc. Natl. Acad. Sci. U.S.A.">
        <title>Evolutionary erosion of yeast sex chromosomes by mating-type switching accidents.</title>
        <authorList>
            <person name="Gordon J.L."/>
            <person name="Armisen D."/>
            <person name="Proux-Wera E."/>
            <person name="Oheigeartaigh S.S."/>
            <person name="Byrne K.P."/>
            <person name="Wolfe K.H."/>
        </authorList>
    </citation>
    <scope>NUCLEOTIDE SEQUENCE [LARGE SCALE GENOMIC DNA]</scope>
    <source>
        <strain evidence="3">ATCC 22294 / BCRC 22015 / CBS 2517 / CECT 1963 / NBRC 1671 / NRRL Y-8276</strain>
    </source>
</reference>
<accession>H2AU33</accession>
<dbReference type="Pfam" id="PF08297">
    <property type="entry name" value="U3_snoRNA_assoc"/>
    <property type="match status" value="1"/>
</dbReference>
<evidence type="ECO:0000313" key="2">
    <source>
        <dbReference type="EMBL" id="CCF57883.1"/>
    </source>
</evidence>
<dbReference type="GO" id="GO:0034511">
    <property type="term" value="F:U3 snoRNA binding"/>
    <property type="evidence" value="ECO:0007669"/>
    <property type="project" value="EnsemblFungi"/>
</dbReference>
<proteinExistence type="predicted"/>
<gene>
    <name evidence="2" type="primary">KAFR0D02360</name>
    <name evidence="2" type="ORF">KAFR_0D02360</name>
</gene>
<dbReference type="EMBL" id="HE650824">
    <property type="protein sequence ID" value="CCF57883.1"/>
    <property type="molecule type" value="Genomic_DNA"/>
</dbReference>
<feature type="region of interest" description="Disordered" evidence="1">
    <location>
        <begin position="80"/>
        <end position="106"/>
    </location>
</feature>
<dbReference type="GeneID" id="13885841"/>
<keyword evidence="3" id="KW-1185">Reference proteome</keyword>
<dbReference type="OrthoDB" id="4096107at2759"/>
<dbReference type="InParanoid" id="H2AU33"/>
<evidence type="ECO:0000313" key="3">
    <source>
        <dbReference type="Proteomes" id="UP000005220"/>
    </source>
</evidence>
<feature type="compositionally biased region" description="Basic and acidic residues" evidence="1">
    <location>
        <begin position="83"/>
        <end position="106"/>
    </location>
</feature>
<dbReference type="AlphaFoldDB" id="H2AU33"/>
<feature type="region of interest" description="Disordered" evidence="1">
    <location>
        <begin position="1"/>
        <end position="62"/>
    </location>
</feature>
<dbReference type="RefSeq" id="XP_003957018.1">
    <property type="nucleotide sequence ID" value="XM_003956969.1"/>
</dbReference>